<dbReference type="EMBL" id="BGPR01053398">
    <property type="protein sequence ID" value="GBO30220.1"/>
    <property type="molecule type" value="Genomic_DNA"/>
</dbReference>
<feature type="region of interest" description="Disordered" evidence="1">
    <location>
        <begin position="44"/>
        <end position="88"/>
    </location>
</feature>
<dbReference type="Proteomes" id="UP000499080">
    <property type="component" value="Unassembled WGS sequence"/>
</dbReference>
<reference evidence="2 3" key="1">
    <citation type="journal article" date="2019" name="Sci. Rep.">
        <title>Orb-weaving spider Araneus ventricosus genome elucidates the spidroin gene catalogue.</title>
        <authorList>
            <person name="Kono N."/>
            <person name="Nakamura H."/>
            <person name="Ohtoshi R."/>
            <person name="Moran D.A.P."/>
            <person name="Shinohara A."/>
            <person name="Yoshida Y."/>
            <person name="Fujiwara M."/>
            <person name="Mori M."/>
            <person name="Tomita M."/>
            <person name="Arakawa K."/>
        </authorList>
    </citation>
    <scope>NUCLEOTIDE SEQUENCE [LARGE SCALE GENOMIC DNA]</scope>
</reference>
<evidence type="ECO:0000313" key="3">
    <source>
        <dbReference type="Proteomes" id="UP000499080"/>
    </source>
</evidence>
<evidence type="ECO:0000313" key="2">
    <source>
        <dbReference type="EMBL" id="GBO30220.1"/>
    </source>
</evidence>
<sequence>MSGRRGGITSEEERAEYNETRNSHEFTFNDAIFLFVADMRRRPSGYKEAKRTGTAQRSRSYGHGTKKPKVWAQDKEAEGTGTAQRSRT</sequence>
<feature type="region of interest" description="Disordered" evidence="1">
    <location>
        <begin position="1"/>
        <end position="21"/>
    </location>
</feature>
<organism evidence="2 3">
    <name type="scientific">Araneus ventricosus</name>
    <name type="common">Orbweaver spider</name>
    <name type="synonym">Epeira ventricosa</name>
    <dbReference type="NCBI Taxonomy" id="182803"/>
    <lineage>
        <taxon>Eukaryota</taxon>
        <taxon>Metazoa</taxon>
        <taxon>Ecdysozoa</taxon>
        <taxon>Arthropoda</taxon>
        <taxon>Chelicerata</taxon>
        <taxon>Arachnida</taxon>
        <taxon>Araneae</taxon>
        <taxon>Araneomorphae</taxon>
        <taxon>Entelegynae</taxon>
        <taxon>Araneoidea</taxon>
        <taxon>Araneidae</taxon>
        <taxon>Araneus</taxon>
    </lineage>
</organism>
<name>A0A4Y2W255_ARAVE</name>
<protein>
    <submittedName>
        <fullName evidence="2">Uncharacterized protein</fullName>
    </submittedName>
</protein>
<proteinExistence type="predicted"/>
<evidence type="ECO:0000256" key="1">
    <source>
        <dbReference type="SAM" id="MobiDB-lite"/>
    </source>
</evidence>
<dbReference type="AlphaFoldDB" id="A0A4Y2W255"/>
<keyword evidence="3" id="KW-1185">Reference proteome</keyword>
<feature type="compositionally biased region" description="Basic and acidic residues" evidence="1">
    <location>
        <begin position="11"/>
        <end position="21"/>
    </location>
</feature>
<comment type="caution">
    <text evidence="2">The sequence shown here is derived from an EMBL/GenBank/DDBJ whole genome shotgun (WGS) entry which is preliminary data.</text>
</comment>
<accession>A0A4Y2W255</accession>
<gene>
    <name evidence="2" type="ORF">AVEN_104556_1</name>
</gene>